<proteinExistence type="predicted"/>
<evidence type="ECO:0000313" key="2">
    <source>
        <dbReference type="Proteomes" id="UP000000556"/>
    </source>
</evidence>
<dbReference type="EMBL" id="AE015451">
    <property type="protein sequence ID" value="AMM02855.1"/>
    <property type="molecule type" value="Genomic_DNA"/>
</dbReference>
<dbReference type="OrthoDB" id="9964322at2"/>
<dbReference type="RefSeq" id="WP_061405621.1">
    <property type="nucleotide sequence ID" value="NC_002947.4"/>
</dbReference>
<keyword evidence="2" id="KW-1185">Reference proteome</keyword>
<evidence type="ECO:0000313" key="1">
    <source>
        <dbReference type="EMBL" id="AMM02855.1"/>
    </source>
</evidence>
<dbReference type="Proteomes" id="UP000000556">
    <property type="component" value="Chromosome"/>
</dbReference>
<dbReference type="STRING" id="160488.PP_5517"/>
<reference evidence="1 2" key="2">
    <citation type="journal article" date="2016" name="Environ. Microbiol.">
        <title>The revisited genome of Pseudomonas putida KT2440 enlightens its value as a robust metabolic chassis.</title>
        <authorList>
            <person name="Belda E."/>
            <person name="van Heck R.G."/>
            <person name="Lopez-Sanchez M.J."/>
            <person name="Cruveiller S."/>
            <person name="Barbe V."/>
            <person name="Fraser C."/>
            <person name="Klenk H.P."/>
            <person name="Petersen J."/>
            <person name="Morgat A."/>
            <person name="Nikel P.I."/>
            <person name="Vallenet D."/>
            <person name="Rouy Z."/>
            <person name="Sekowska A."/>
            <person name="Martins Dos Santos V.A."/>
            <person name="de Lorenzo V."/>
            <person name="Danchin A."/>
            <person name="Medigue C."/>
        </authorList>
    </citation>
    <scope>NUCLEOTIDE SEQUENCE [LARGE SCALE GENOMIC DNA]</scope>
    <source>
        <strain evidence="2">ATCC 47054 / DSM 6125 / CFBP 8728 / NCIMB 11950 / KT2440</strain>
    </source>
</reference>
<sequence length="110" mass="12108">MAVDWKGFIAVGAVALTLPSGAWAQWRDVSYNGVIPADYVYCNKQSDLDAFGAVAQDGDQAGADRLVSQGRCHVSSGMRVEVFQQNEYAVTFLSPSGRAFYTYTKFVRKR</sequence>
<accession>A0A140FW72</accession>
<name>A0A140FW72_PSEPK</name>
<reference evidence="1 2" key="1">
    <citation type="journal article" date="2002" name="Environ. Microbiol.">
        <title>Complete genome sequence and comparative analysis of the metabolically versatile Pseudomonas putida KT2440.</title>
        <authorList>
            <person name="Nelson K.E."/>
            <person name="Weinel C."/>
            <person name="Paulsen I.T."/>
            <person name="Dodson R.J."/>
            <person name="Hilbert H."/>
            <person name="Martins dos Santos V.A."/>
            <person name="Fouts D.E."/>
            <person name="Gill S.R."/>
            <person name="Pop M."/>
            <person name="Holmes M."/>
            <person name="Brinkac L."/>
            <person name="Beanan M."/>
            <person name="DeBoy R.T."/>
            <person name="Daugherty S."/>
            <person name="Kolonay J."/>
            <person name="Madupu R."/>
            <person name="Nelson W."/>
            <person name="White O."/>
            <person name="Peterson J."/>
            <person name="Khouri H."/>
            <person name="Hance I."/>
            <person name="Chris Lee P."/>
            <person name="Holtzapple E."/>
            <person name="Scanlan D."/>
            <person name="Tran K."/>
            <person name="Moazzez A."/>
            <person name="Utterback T."/>
            <person name="Rizzo M."/>
            <person name="Lee K."/>
            <person name="Kosack D."/>
            <person name="Moestl D."/>
            <person name="Wedler H."/>
            <person name="Lauber J."/>
            <person name="Stjepandic D."/>
            <person name="Hoheisel J."/>
            <person name="Straetz M."/>
            <person name="Heim S."/>
            <person name="Kiewitz C."/>
            <person name="Eisen J.A."/>
            <person name="Timmis K.N."/>
            <person name="Dusterhoft A."/>
            <person name="Tummler B."/>
            <person name="Fraser C.M."/>
        </authorList>
    </citation>
    <scope>NUCLEOTIDE SEQUENCE [LARGE SCALE GENOMIC DNA]</scope>
    <source>
        <strain evidence="2">ATCC 47054 / DSM 6125 / CFBP 8728 / NCIMB 11950 / KT2440</strain>
    </source>
</reference>
<dbReference type="BioCyc" id="PPUT160488:G1G01-2454-MONOMER"/>
<protein>
    <submittedName>
        <fullName evidence="1">Uncharacterized protein</fullName>
    </submittedName>
</protein>
<dbReference type="KEGG" id="ppu:PP_5517"/>
<dbReference type="AlphaFoldDB" id="A0A140FW72"/>
<organism evidence="1 2">
    <name type="scientific">Pseudomonas putida (strain ATCC 47054 / DSM 6125 / CFBP 8728 / NCIMB 11950 / KT2440)</name>
    <dbReference type="NCBI Taxonomy" id="160488"/>
    <lineage>
        <taxon>Bacteria</taxon>
        <taxon>Pseudomonadati</taxon>
        <taxon>Pseudomonadota</taxon>
        <taxon>Gammaproteobacteria</taxon>
        <taxon>Pseudomonadales</taxon>
        <taxon>Pseudomonadaceae</taxon>
        <taxon>Pseudomonas</taxon>
    </lineage>
</organism>
<gene>
    <name evidence="1" type="ordered locus">PP_5517</name>
</gene>